<keyword evidence="13" id="KW-1185">Reference proteome</keyword>
<dbReference type="GO" id="GO:0006783">
    <property type="term" value="P:heme biosynthetic process"/>
    <property type="evidence" value="ECO:0007669"/>
    <property type="project" value="UniProtKB-UniRule"/>
</dbReference>
<evidence type="ECO:0000256" key="3">
    <source>
        <dbReference type="ARBA" id="ARBA00022490"/>
    </source>
</evidence>
<evidence type="ECO:0000256" key="11">
    <source>
        <dbReference type="RuleBase" id="RU000607"/>
    </source>
</evidence>
<name>A0A0R2B4W9_9LACO</name>
<dbReference type="FunFam" id="3.40.50.1400:FF:000002">
    <property type="entry name" value="Ferrochelatase"/>
    <property type="match status" value="1"/>
</dbReference>
<evidence type="ECO:0000256" key="5">
    <source>
        <dbReference type="ARBA" id="ARBA00023004"/>
    </source>
</evidence>
<keyword evidence="8 10" id="KW-0627">Porphyrin biosynthesis</keyword>
<dbReference type="GO" id="GO:0046872">
    <property type="term" value="F:metal ion binding"/>
    <property type="evidence" value="ECO:0007669"/>
    <property type="project" value="UniProtKB-UniRule"/>
</dbReference>
<organism evidence="12 13">
    <name type="scientific">Lacticaseibacillus brantae DSM 23927</name>
    <dbReference type="NCBI Taxonomy" id="1423727"/>
    <lineage>
        <taxon>Bacteria</taxon>
        <taxon>Bacillati</taxon>
        <taxon>Bacillota</taxon>
        <taxon>Bacilli</taxon>
        <taxon>Lactobacillales</taxon>
        <taxon>Lactobacillaceae</taxon>
        <taxon>Lacticaseibacillus</taxon>
    </lineage>
</organism>
<dbReference type="InterPro" id="IPR001015">
    <property type="entry name" value="Ferrochelatase"/>
</dbReference>
<comment type="similarity">
    <text evidence="2 10 11">Belongs to the ferrochelatase family.</text>
</comment>
<dbReference type="NCBIfam" id="TIGR00109">
    <property type="entry name" value="hemH"/>
    <property type="match status" value="1"/>
</dbReference>
<dbReference type="EMBL" id="AYZQ01000001">
    <property type="protein sequence ID" value="KRM72980.1"/>
    <property type="molecule type" value="Genomic_DNA"/>
</dbReference>
<dbReference type="SUPFAM" id="SSF53800">
    <property type="entry name" value="Chelatase"/>
    <property type="match status" value="1"/>
</dbReference>
<dbReference type="InterPro" id="IPR033659">
    <property type="entry name" value="Ferrochelatase_N"/>
</dbReference>
<dbReference type="CDD" id="cd00419">
    <property type="entry name" value="Ferrochelatase_C"/>
    <property type="match status" value="1"/>
</dbReference>
<proteinExistence type="inferred from homology"/>
<evidence type="ECO:0000256" key="6">
    <source>
        <dbReference type="ARBA" id="ARBA00023133"/>
    </source>
</evidence>
<dbReference type="PANTHER" id="PTHR11108:SF1">
    <property type="entry name" value="FERROCHELATASE, MITOCHONDRIAL"/>
    <property type="match status" value="1"/>
</dbReference>
<comment type="pathway">
    <text evidence="1 10 11">Porphyrin-containing compound metabolism; protoheme biosynthesis.</text>
</comment>
<evidence type="ECO:0000256" key="4">
    <source>
        <dbReference type="ARBA" id="ARBA00022723"/>
    </source>
</evidence>
<dbReference type="PATRIC" id="fig|1423727.3.peg.698"/>
<keyword evidence="6 10" id="KW-0350">Heme biosynthesis</keyword>
<evidence type="ECO:0000313" key="13">
    <source>
        <dbReference type="Proteomes" id="UP000051672"/>
    </source>
</evidence>
<evidence type="ECO:0000313" key="12">
    <source>
        <dbReference type="EMBL" id="KRM72980.1"/>
    </source>
</evidence>
<dbReference type="UniPathway" id="UPA00252"/>
<comment type="subcellular location">
    <subcellularLocation>
        <location evidence="10 11">Cytoplasm</location>
    </subcellularLocation>
</comment>
<comment type="catalytic activity">
    <reaction evidence="9">
        <text>Fe-coproporphyrin III + 2 H(+) = coproporphyrin III + Fe(2+)</text>
        <dbReference type="Rhea" id="RHEA:49572"/>
        <dbReference type="ChEBI" id="CHEBI:15378"/>
        <dbReference type="ChEBI" id="CHEBI:29033"/>
        <dbReference type="ChEBI" id="CHEBI:68438"/>
        <dbReference type="ChEBI" id="CHEBI:131725"/>
        <dbReference type="EC" id="4.99.1.9"/>
    </reaction>
    <physiologicalReaction direction="right-to-left" evidence="9">
        <dbReference type="Rhea" id="RHEA:49574"/>
    </physiologicalReaction>
</comment>
<dbReference type="RefSeq" id="WP_057893985.1">
    <property type="nucleotide sequence ID" value="NZ_AYZQ01000001.1"/>
</dbReference>
<evidence type="ECO:0000256" key="8">
    <source>
        <dbReference type="ARBA" id="ARBA00023244"/>
    </source>
</evidence>
<gene>
    <name evidence="10" type="primary">cpfC</name>
    <name evidence="12" type="ORF">FC34_GL000695</name>
</gene>
<keyword evidence="7 10" id="KW-0456">Lyase</keyword>
<feature type="binding site" evidence="10">
    <location>
        <position position="269"/>
    </location>
    <ligand>
        <name>Fe(2+)</name>
        <dbReference type="ChEBI" id="CHEBI:29033"/>
    </ligand>
</feature>
<reference evidence="12 13" key="1">
    <citation type="journal article" date="2015" name="Genome Announc.">
        <title>Expanding the biotechnology potential of lactobacilli through comparative genomics of 213 strains and associated genera.</title>
        <authorList>
            <person name="Sun Z."/>
            <person name="Harris H.M."/>
            <person name="McCann A."/>
            <person name="Guo C."/>
            <person name="Argimon S."/>
            <person name="Zhang W."/>
            <person name="Yang X."/>
            <person name="Jeffery I.B."/>
            <person name="Cooney J.C."/>
            <person name="Kagawa T.F."/>
            <person name="Liu W."/>
            <person name="Song Y."/>
            <person name="Salvetti E."/>
            <person name="Wrobel A."/>
            <person name="Rasinkangas P."/>
            <person name="Parkhill J."/>
            <person name="Rea M.C."/>
            <person name="O'Sullivan O."/>
            <person name="Ritari J."/>
            <person name="Douillard F.P."/>
            <person name="Paul Ross R."/>
            <person name="Yang R."/>
            <person name="Briner A.E."/>
            <person name="Felis G.E."/>
            <person name="de Vos W.M."/>
            <person name="Barrangou R."/>
            <person name="Klaenhammer T.R."/>
            <person name="Caufield P.W."/>
            <person name="Cui Y."/>
            <person name="Zhang H."/>
            <person name="O'Toole P.W."/>
        </authorList>
    </citation>
    <scope>NUCLEOTIDE SEQUENCE [LARGE SCALE GENOMIC DNA]</scope>
    <source>
        <strain evidence="12 13">DSM 23927</strain>
    </source>
</reference>
<dbReference type="InterPro" id="IPR033644">
    <property type="entry name" value="Ferrochelatase_C"/>
</dbReference>
<dbReference type="PROSITE" id="PS00534">
    <property type="entry name" value="FERROCHELATASE"/>
    <property type="match status" value="1"/>
</dbReference>
<keyword evidence="3 10" id="KW-0963">Cytoplasm</keyword>
<protein>
    <recommendedName>
        <fullName evidence="10">Coproporphyrin III ferrochelatase</fullName>
        <ecNumber evidence="10">4.99.1.9</ecNumber>
    </recommendedName>
</protein>
<sequence length="313" mass="35223">MKGILLINLGTPERPDAPAVRAYLHDFLGDPRVIRTNRILWWGILHGMILPSRPKKSAALYQKIWTDEGSPLEVYTKQQTAALQTRFSDRIVRYAMCYSNPRIPTVLGEMADLGVDDLTIIPLYPQYSSTTTAATFDQVQAYYRNQMHMPALHLVSDFSQNPLYVQAIADRIDATVQTLDPDLILFSYHGIPESYVRDGDPYATRCENSTALILKALKTAPKTQLTYQSRFGRDPWLGPATDETLKQLPAAGVKRVAVIAPSFTSDCLETLYELDMENRMYFEAAGGEHFTMIAPFNNDADFVDVLENIASVY</sequence>
<comment type="caution">
    <text evidence="10">Lacks conserved residue(s) required for the propagation of feature annotation.</text>
</comment>
<evidence type="ECO:0000256" key="10">
    <source>
        <dbReference type="HAMAP-Rule" id="MF_00323"/>
    </source>
</evidence>
<feature type="binding site" evidence="10">
    <location>
        <position position="189"/>
    </location>
    <ligand>
        <name>Fe(2+)</name>
        <dbReference type="ChEBI" id="CHEBI:29033"/>
    </ligand>
</feature>
<evidence type="ECO:0000256" key="2">
    <source>
        <dbReference type="ARBA" id="ARBA00007718"/>
    </source>
</evidence>
<dbReference type="OrthoDB" id="9809741at2"/>
<keyword evidence="4 10" id="KW-0479">Metal-binding</keyword>
<accession>A0A0R2B4W9</accession>
<evidence type="ECO:0000256" key="9">
    <source>
        <dbReference type="ARBA" id="ARBA00024536"/>
    </source>
</evidence>
<dbReference type="HAMAP" id="MF_00323">
    <property type="entry name" value="Ferrochelatase"/>
    <property type="match status" value="1"/>
</dbReference>
<dbReference type="Gene3D" id="3.40.50.1400">
    <property type="match status" value="2"/>
</dbReference>
<dbReference type="Proteomes" id="UP000051672">
    <property type="component" value="Unassembled WGS sequence"/>
</dbReference>
<keyword evidence="5 10" id="KW-0408">Iron</keyword>
<dbReference type="GO" id="GO:0005737">
    <property type="term" value="C:cytoplasm"/>
    <property type="evidence" value="ECO:0007669"/>
    <property type="project" value="UniProtKB-SubCell"/>
</dbReference>
<dbReference type="PANTHER" id="PTHR11108">
    <property type="entry name" value="FERROCHELATASE"/>
    <property type="match status" value="1"/>
</dbReference>
<dbReference type="GO" id="GO:0004325">
    <property type="term" value="F:ferrochelatase activity"/>
    <property type="evidence" value="ECO:0007669"/>
    <property type="project" value="UniProtKB-UniRule"/>
</dbReference>
<dbReference type="STRING" id="1423727.FC34_GL000695"/>
<dbReference type="AlphaFoldDB" id="A0A0R2B4W9"/>
<comment type="function">
    <text evidence="10 11">Involved in coproporphyrin-dependent heme b biosynthesis. Catalyzes the insertion of ferrous iron into coproporphyrin III to form Fe-coproporphyrin III.</text>
</comment>
<dbReference type="CDD" id="cd03411">
    <property type="entry name" value="Ferrochelatase_N"/>
    <property type="match status" value="1"/>
</dbReference>
<dbReference type="InterPro" id="IPR019772">
    <property type="entry name" value="Ferrochelatase_AS"/>
</dbReference>
<dbReference type="Pfam" id="PF00762">
    <property type="entry name" value="Ferrochelatase"/>
    <property type="match status" value="1"/>
</dbReference>
<evidence type="ECO:0000256" key="1">
    <source>
        <dbReference type="ARBA" id="ARBA00004744"/>
    </source>
</evidence>
<comment type="caution">
    <text evidence="12">The sequence shown here is derived from an EMBL/GenBank/DDBJ whole genome shotgun (WGS) entry which is preliminary data.</text>
</comment>
<dbReference type="EC" id="4.99.1.9" evidence="10"/>
<evidence type="ECO:0000256" key="7">
    <source>
        <dbReference type="ARBA" id="ARBA00023239"/>
    </source>
</evidence>